<reference evidence="9 10" key="1">
    <citation type="submission" date="2022-10" db="EMBL/GenBank/DDBJ databases">
        <title>Defluviimonas sp. nov., isolated from ocean surface sediments.</title>
        <authorList>
            <person name="He W."/>
            <person name="Wang L."/>
            <person name="Zhang D.-F."/>
        </authorList>
    </citation>
    <scope>NUCLEOTIDE SEQUENCE [LARGE SCALE GENOMIC DNA]</scope>
    <source>
        <strain evidence="9 10">WL0050</strain>
    </source>
</reference>
<comment type="cofactor">
    <cofactor evidence="1">
        <name>pyridoxal 5'-phosphate</name>
        <dbReference type="ChEBI" id="CHEBI:597326"/>
    </cofactor>
</comment>
<evidence type="ECO:0000313" key="9">
    <source>
        <dbReference type="EMBL" id="MCV2873793.1"/>
    </source>
</evidence>
<accession>A0ABT2ZRL3</accession>
<keyword evidence="6" id="KW-0663">Pyridoxal phosphate</keyword>
<evidence type="ECO:0000256" key="4">
    <source>
        <dbReference type="ARBA" id="ARBA00022576"/>
    </source>
</evidence>
<keyword evidence="4 9" id="KW-0032">Aminotransferase</keyword>
<organism evidence="9 10">
    <name type="scientific">Albidovulum litorale</name>
    <dbReference type="NCBI Taxonomy" id="2984134"/>
    <lineage>
        <taxon>Bacteria</taxon>
        <taxon>Pseudomonadati</taxon>
        <taxon>Pseudomonadota</taxon>
        <taxon>Alphaproteobacteria</taxon>
        <taxon>Rhodobacterales</taxon>
        <taxon>Paracoccaceae</taxon>
        <taxon>Albidovulum</taxon>
    </lineage>
</organism>
<dbReference type="InterPro" id="IPR004839">
    <property type="entry name" value="Aminotransferase_I/II_large"/>
</dbReference>
<dbReference type="Proteomes" id="UP001652564">
    <property type="component" value="Unassembled WGS sequence"/>
</dbReference>
<dbReference type="Gene3D" id="3.90.1150.10">
    <property type="entry name" value="Aspartate Aminotransferase, domain 1"/>
    <property type="match status" value="1"/>
</dbReference>
<evidence type="ECO:0000313" key="10">
    <source>
        <dbReference type="Proteomes" id="UP001652564"/>
    </source>
</evidence>
<keyword evidence="5" id="KW-0808">Transferase</keyword>
<sequence>MNFSPVLDRLANLGGAKWEVHFNARARRSAGQDIIDLTIGNPDVSTPSDLIEAAAAAMRAGRTEYSNGRGEDTLRKALARRYSERSGRKVTPDQVLCFPGTQTALYAVMMGLAGLGTEVLVGDPMYATYEGVIAASGATAVPVPLRAANGFRIAVDDIAARITDRSRVILLNTPHNPTGAVLRAEDIAAIGKLAKAHDLWIVSDEVYEEMIFDGATFLSPFDQAELADRTVVVSSISKSHAAPGFRSGWCIGSEAFCNRLLPLSETMLFGNQPFIADMTAQAVSAPSETAKGMRARFARRANYLADQLGRNTGLRVHRPEAGMFALIEIGATGMNDNDYAYSLLDAGVAVMPGTAFGPTLSGWVRLALTVDDETFARAVERIVDHAAHKGRKSA</sequence>
<dbReference type="SUPFAM" id="SSF53383">
    <property type="entry name" value="PLP-dependent transferases"/>
    <property type="match status" value="1"/>
</dbReference>
<comment type="similarity">
    <text evidence="2">Belongs to the class-I pyridoxal-phosphate-dependent aminotransferase family.</text>
</comment>
<dbReference type="InterPro" id="IPR050596">
    <property type="entry name" value="AspAT/PAT-like"/>
</dbReference>
<dbReference type="InterPro" id="IPR015424">
    <property type="entry name" value="PyrdxlP-dep_Trfase"/>
</dbReference>
<name>A0ABT2ZRL3_9RHOB</name>
<evidence type="ECO:0000256" key="2">
    <source>
        <dbReference type="ARBA" id="ARBA00007441"/>
    </source>
</evidence>
<evidence type="ECO:0000256" key="5">
    <source>
        <dbReference type="ARBA" id="ARBA00022679"/>
    </source>
</evidence>
<dbReference type="EMBL" id="JAOWKZ010000004">
    <property type="protein sequence ID" value="MCV2873793.1"/>
    <property type="molecule type" value="Genomic_DNA"/>
</dbReference>
<evidence type="ECO:0000256" key="3">
    <source>
        <dbReference type="ARBA" id="ARBA00012753"/>
    </source>
</evidence>
<keyword evidence="10" id="KW-1185">Reference proteome</keyword>
<dbReference type="CDD" id="cd00609">
    <property type="entry name" value="AAT_like"/>
    <property type="match status" value="1"/>
</dbReference>
<dbReference type="EC" id="2.6.1.1" evidence="3"/>
<dbReference type="PANTHER" id="PTHR46383">
    <property type="entry name" value="ASPARTATE AMINOTRANSFERASE"/>
    <property type="match status" value="1"/>
</dbReference>
<dbReference type="InterPro" id="IPR015422">
    <property type="entry name" value="PyrdxlP-dep_Trfase_small"/>
</dbReference>
<evidence type="ECO:0000256" key="6">
    <source>
        <dbReference type="ARBA" id="ARBA00022898"/>
    </source>
</evidence>
<gene>
    <name evidence="9" type="ORF">OEZ71_15955</name>
</gene>
<dbReference type="PANTHER" id="PTHR46383:SF1">
    <property type="entry name" value="ASPARTATE AMINOTRANSFERASE"/>
    <property type="match status" value="1"/>
</dbReference>
<evidence type="ECO:0000256" key="1">
    <source>
        <dbReference type="ARBA" id="ARBA00001933"/>
    </source>
</evidence>
<comment type="catalytic activity">
    <reaction evidence="7">
        <text>L-aspartate + 2-oxoglutarate = oxaloacetate + L-glutamate</text>
        <dbReference type="Rhea" id="RHEA:21824"/>
        <dbReference type="ChEBI" id="CHEBI:16452"/>
        <dbReference type="ChEBI" id="CHEBI:16810"/>
        <dbReference type="ChEBI" id="CHEBI:29985"/>
        <dbReference type="ChEBI" id="CHEBI:29991"/>
        <dbReference type="EC" id="2.6.1.1"/>
    </reaction>
</comment>
<dbReference type="GO" id="GO:0008483">
    <property type="term" value="F:transaminase activity"/>
    <property type="evidence" value="ECO:0007669"/>
    <property type="project" value="UniProtKB-KW"/>
</dbReference>
<evidence type="ECO:0000259" key="8">
    <source>
        <dbReference type="Pfam" id="PF00155"/>
    </source>
</evidence>
<dbReference type="Pfam" id="PF00155">
    <property type="entry name" value="Aminotran_1_2"/>
    <property type="match status" value="1"/>
</dbReference>
<comment type="caution">
    <text evidence="9">The sequence shown here is derived from an EMBL/GenBank/DDBJ whole genome shotgun (WGS) entry which is preliminary data.</text>
</comment>
<dbReference type="InterPro" id="IPR015421">
    <property type="entry name" value="PyrdxlP-dep_Trfase_major"/>
</dbReference>
<dbReference type="Gene3D" id="3.40.640.10">
    <property type="entry name" value="Type I PLP-dependent aspartate aminotransferase-like (Major domain)"/>
    <property type="match status" value="1"/>
</dbReference>
<dbReference type="RefSeq" id="WP_263741025.1">
    <property type="nucleotide sequence ID" value="NZ_JAOWKZ010000004.1"/>
</dbReference>
<feature type="domain" description="Aminotransferase class I/classII large" evidence="8">
    <location>
        <begin position="33"/>
        <end position="382"/>
    </location>
</feature>
<evidence type="ECO:0000256" key="7">
    <source>
        <dbReference type="ARBA" id="ARBA00049185"/>
    </source>
</evidence>
<protein>
    <recommendedName>
        <fullName evidence="3">aspartate transaminase</fullName>
        <ecNumber evidence="3">2.6.1.1</ecNumber>
    </recommendedName>
</protein>
<proteinExistence type="inferred from homology"/>